<dbReference type="RefSeq" id="WP_345114282.1">
    <property type="nucleotide sequence ID" value="NZ_BAABDH010000041.1"/>
</dbReference>
<gene>
    <name evidence="2" type="ORF">GCM10022406_25010</name>
</gene>
<protein>
    <recommendedName>
        <fullName evidence="4">DUF4293 family protein</fullName>
    </recommendedName>
</protein>
<evidence type="ECO:0000313" key="2">
    <source>
        <dbReference type="EMBL" id="GAA3939958.1"/>
    </source>
</evidence>
<keyword evidence="1" id="KW-0472">Membrane</keyword>
<name>A0ABP7N8Q3_9BACT</name>
<evidence type="ECO:0008006" key="4">
    <source>
        <dbReference type="Google" id="ProtNLM"/>
    </source>
</evidence>
<evidence type="ECO:0000313" key="3">
    <source>
        <dbReference type="Proteomes" id="UP001499909"/>
    </source>
</evidence>
<proteinExistence type="predicted"/>
<dbReference type="Proteomes" id="UP001499909">
    <property type="component" value="Unassembled WGS sequence"/>
</dbReference>
<reference evidence="3" key="1">
    <citation type="journal article" date="2019" name="Int. J. Syst. Evol. Microbiol.">
        <title>The Global Catalogue of Microorganisms (GCM) 10K type strain sequencing project: providing services to taxonomists for standard genome sequencing and annotation.</title>
        <authorList>
            <consortium name="The Broad Institute Genomics Platform"/>
            <consortium name="The Broad Institute Genome Sequencing Center for Infectious Disease"/>
            <person name="Wu L."/>
            <person name="Ma J."/>
        </authorList>
    </citation>
    <scope>NUCLEOTIDE SEQUENCE [LARGE SCALE GENOMIC DNA]</scope>
    <source>
        <strain evidence="3">JCM 17214</strain>
    </source>
</reference>
<feature type="transmembrane region" description="Helical" evidence="1">
    <location>
        <begin position="47"/>
        <end position="65"/>
    </location>
</feature>
<organism evidence="2 3">
    <name type="scientific">Hymenobacter algoricola</name>
    <dbReference type="NCBI Taxonomy" id="486267"/>
    <lineage>
        <taxon>Bacteria</taxon>
        <taxon>Pseudomonadati</taxon>
        <taxon>Bacteroidota</taxon>
        <taxon>Cytophagia</taxon>
        <taxon>Cytophagales</taxon>
        <taxon>Hymenobacteraceae</taxon>
        <taxon>Hymenobacter</taxon>
    </lineage>
</organism>
<feature type="transmembrane region" description="Helical" evidence="1">
    <location>
        <begin position="116"/>
        <end position="134"/>
    </location>
</feature>
<feature type="transmembrane region" description="Helical" evidence="1">
    <location>
        <begin position="74"/>
        <end position="96"/>
    </location>
</feature>
<keyword evidence="1" id="KW-1133">Transmembrane helix</keyword>
<keyword evidence="1" id="KW-0812">Transmembrane</keyword>
<accession>A0ABP7N8Q3</accession>
<evidence type="ECO:0000256" key="1">
    <source>
        <dbReference type="SAM" id="Phobius"/>
    </source>
</evidence>
<dbReference type="EMBL" id="BAABDH010000041">
    <property type="protein sequence ID" value="GAA3939958.1"/>
    <property type="molecule type" value="Genomic_DNA"/>
</dbReference>
<sequence length="142" mass="15512">MAAGPSTGGRWFGRLMVLPVLLLGAVLNVLATEYTKPVWHTLEQLSGLAGAGLLLLLVVACLALTRRFYRRSPLLLRALFVASALMVDYLVAMLAQAILDQSRQPEEVDLLNNVDFVVILPAVLLALLLWGWAFDRVKNTAA</sequence>
<comment type="caution">
    <text evidence="2">The sequence shown here is derived from an EMBL/GenBank/DDBJ whole genome shotgun (WGS) entry which is preliminary data.</text>
</comment>
<keyword evidence="3" id="KW-1185">Reference proteome</keyword>